<gene>
    <name evidence="1" type="ORF">QYM36_014909</name>
</gene>
<dbReference type="SUPFAM" id="SSF52540">
    <property type="entry name" value="P-loop containing nucleoside triphosphate hydrolases"/>
    <property type="match status" value="1"/>
</dbReference>
<dbReference type="PANTHER" id="PTHR23122">
    <property type="entry name" value="MEMBRANE-ASSOCIATED GUANYLATE KINASE MAGUK"/>
    <property type="match status" value="1"/>
</dbReference>
<evidence type="ECO:0000313" key="2">
    <source>
        <dbReference type="Proteomes" id="UP001187531"/>
    </source>
</evidence>
<organism evidence="1 2">
    <name type="scientific">Artemia franciscana</name>
    <name type="common">Brine shrimp</name>
    <name type="synonym">Artemia sanfranciscana</name>
    <dbReference type="NCBI Taxonomy" id="6661"/>
    <lineage>
        <taxon>Eukaryota</taxon>
        <taxon>Metazoa</taxon>
        <taxon>Ecdysozoa</taxon>
        <taxon>Arthropoda</taxon>
        <taxon>Crustacea</taxon>
        <taxon>Branchiopoda</taxon>
        <taxon>Anostraca</taxon>
        <taxon>Artemiidae</taxon>
        <taxon>Artemia</taxon>
    </lineage>
</organism>
<proteinExistence type="predicted"/>
<accession>A0AA88L425</accession>
<reference evidence="1" key="1">
    <citation type="submission" date="2023-07" db="EMBL/GenBank/DDBJ databases">
        <title>Chromosome-level genome assembly of Artemia franciscana.</title>
        <authorList>
            <person name="Jo E."/>
        </authorList>
    </citation>
    <scope>NUCLEOTIDE SEQUENCE</scope>
    <source>
        <tissue evidence="1">Whole body</tissue>
    </source>
</reference>
<dbReference type="EMBL" id="JAVRJZ010000019">
    <property type="protein sequence ID" value="KAK2707040.1"/>
    <property type="molecule type" value="Genomic_DNA"/>
</dbReference>
<evidence type="ECO:0000313" key="1">
    <source>
        <dbReference type="EMBL" id="KAK2707040.1"/>
    </source>
</evidence>
<dbReference type="InterPro" id="IPR050716">
    <property type="entry name" value="MAGUK"/>
</dbReference>
<dbReference type="InterPro" id="IPR027417">
    <property type="entry name" value="P-loop_NTPase"/>
</dbReference>
<comment type="caution">
    <text evidence="1">The sequence shown here is derived from an EMBL/GenBank/DDBJ whole genome shotgun (WGS) entry which is preliminary data.</text>
</comment>
<evidence type="ECO:0008006" key="3">
    <source>
        <dbReference type="Google" id="ProtNLM"/>
    </source>
</evidence>
<dbReference type="Gene3D" id="3.40.50.300">
    <property type="entry name" value="P-loop containing nucleotide triphosphate hydrolases"/>
    <property type="match status" value="1"/>
</dbReference>
<protein>
    <recommendedName>
        <fullName evidence="3">Guanylate kinase-like domain-containing protein</fullName>
    </recommendedName>
</protein>
<sequence>MVDEQGGFVTLKRNLIQYFQIKDEELKDIIEKAREMEETFGHYFDLVIVNSDDDRTYGQLLQEVNSLEREPQWVPANWLKGDRPS</sequence>
<keyword evidence="2" id="KW-1185">Reference proteome</keyword>
<dbReference type="AlphaFoldDB" id="A0AA88L425"/>
<name>A0AA88L425_ARTSF</name>
<dbReference type="Proteomes" id="UP001187531">
    <property type="component" value="Unassembled WGS sequence"/>
</dbReference>